<sequence>MAKKGGGATLAEDAPWRVSSVKPVPRISRSPVLSISQSPETDYAIAVMKHPNPVGGGLAMEAVLESAGPECVVPGQVTPLRLLGVKVTLLRTTLLYKCLSFRKIDGRVWPVEVDLKFLEPVGKELKMLGKYLRGHVKALVCLRLFMDNAVDLMNKSFIDR</sequence>
<accession>A0ABQ7ZRF5</accession>
<gene>
    <name evidence="1" type="ORF">HID58_058894</name>
</gene>
<keyword evidence="2" id="KW-1185">Reference proteome</keyword>
<comment type="caution">
    <text evidence="1">The sequence shown here is derived from an EMBL/GenBank/DDBJ whole genome shotgun (WGS) entry which is preliminary data.</text>
</comment>
<dbReference type="Proteomes" id="UP000824890">
    <property type="component" value="Unassembled WGS sequence"/>
</dbReference>
<dbReference type="PANTHER" id="PTHR36737:SF1">
    <property type="entry name" value="EXPRESSED PROTEIN"/>
    <property type="match status" value="1"/>
</dbReference>
<dbReference type="PANTHER" id="PTHR36737">
    <property type="entry name" value="EXPRESSED PROTEIN"/>
    <property type="match status" value="1"/>
</dbReference>
<reference evidence="1 2" key="1">
    <citation type="submission" date="2021-05" db="EMBL/GenBank/DDBJ databases">
        <title>Genome Assembly of Synthetic Allotetraploid Brassica napus Reveals Homoeologous Exchanges between Subgenomes.</title>
        <authorList>
            <person name="Davis J.T."/>
        </authorList>
    </citation>
    <scope>NUCLEOTIDE SEQUENCE [LARGE SCALE GENOMIC DNA]</scope>
    <source>
        <strain evidence="2">cv. Da-Ae</strain>
        <tissue evidence="1">Seedling</tissue>
    </source>
</reference>
<evidence type="ECO:0000313" key="1">
    <source>
        <dbReference type="EMBL" id="KAH0882798.1"/>
    </source>
</evidence>
<proteinExistence type="predicted"/>
<dbReference type="EMBL" id="JAGKQM010000014">
    <property type="protein sequence ID" value="KAH0882798.1"/>
    <property type="molecule type" value="Genomic_DNA"/>
</dbReference>
<organism evidence="1 2">
    <name type="scientific">Brassica napus</name>
    <name type="common">Rape</name>
    <dbReference type="NCBI Taxonomy" id="3708"/>
    <lineage>
        <taxon>Eukaryota</taxon>
        <taxon>Viridiplantae</taxon>
        <taxon>Streptophyta</taxon>
        <taxon>Embryophyta</taxon>
        <taxon>Tracheophyta</taxon>
        <taxon>Spermatophyta</taxon>
        <taxon>Magnoliopsida</taxon>
        <taxon>eudicotyledons</taxon>
        <taxon>Gunneridae</taxon>
        <taxon>Pentapetalae</taxon>
        <taxon>rosids</taxon>
        <taxon>malvids</taxon>
        <taxon>Brassicales</taxon>
        <taxon>Brassicaceae</taxon>
        <taxon>Brassiceae</taxon>
        <taxon>Brassica</taxon>
    </lineage>
</organism>
<evidence type="ECO:0000313" key="2">
    <source>
        <dbReference type="Proteomes" id="UP000824890"/>
    </source>
</evidence>
<name>A0ABQ7ZRF5_BRANA</name>
<protein>
    <submittedName>
        <fullName evidence="1">Uncharacterized protein</fullName>
    </submittedName>
</protein>